<evidence type="ECO:0000259" key="2">
    <source>
        <dbReference type="PROSITE" id="PS50804"/>
    </source>
</evidence>
<dbReference type="EMBL" id="JAWDGP010005175">
    <property type="protein sequence ID" value="KAK3759019.1"/>
    <property type="molecule type" value="Genomic_DNA"/>
</dbReference>
<proteinExistence type="predicted"/>
<protein>
    <recommendedName>
        <fullName evidence="2">SCAN box domain-containing protein</fullName>
    </recommendedName>
</protein>
<sequence length="397" mass="44001">MCNPSSAAPFLAPPPFPNPFPTAETPCTTDGWFGPNCQYQCHCAGSAPCDKHDGSCRSGCHQDWFGPACQYAQVSFTTSGGESWLTDNDDTTCNTRNTQSVSVTLDTSIPLTWVRAVVRDAVHLDQIQLSYQLSGSSTPLTCPGLRKAKVDDLTLDIECSTTEPVSGVTLSGSGVTGLCSLYISGGGTRPVPEGESSKFKMPKLPVFVDRKDDLDSSLLRFERFATTSGCPKESWRTPLSALLTGRALEAFCRLSETEATVSDRVKEVLQKRYNLTEDGYRQRFRTCSSKEEENPSMFIVRLKTYLERWMKLAKAPHPYEALRDLFVKEQFLDSSPADLSMYLRERRLADLEEVARSAELFLTARKRQLSDRAGQGTTHGQNKPPILQEGKTHMSHL</sequence>
<name>A0AAE0YXC3_9GAST</name>
<keyword evidence="4" id="KW-1185">Reference proteome</keyword>
<comment type="caution">
    <text evidence="3">The sequence shown here is derived from an EMBL/GenBank/DDBJ whole genome shotgun (WGS) entry which is preliminary data.</text>
</comment>
<dbReference type="InterPro" id="IPR003309">
    <property type="entry name" value="SCAN_dom"/>
</dbReference>
<dbReference type="SUPFAM" id="SSF47353">
    <property type="entry name" value="Retrovirus capsid dimerization domain-like"/>
    <property type="match status" value="1"/>
</dbReference>
<dbReference type="Proteomes" id="UP001283361">
    <property type="component" value="Unassembled WGS sequence"/>
</dbReference>
<gene>
    <name evidence="3" type="ORF">RRG08_016525</name>
</gene>
<evidence type="ECO:0000256" key="1">
    <source>
        <dbReference type="SAM" id="MobiDB-lite"/>
    </source>
</evidence>
<reference evidence="3" key="1">
    <citation type="journal article" date="2023" name="G3 (Bethesda)">
        <title>A reference genome for the long-term kleptoplast-retaining sea slug Elysia crispata morphotype clarki.</title>
        <authorList>
            <person name="Eastman K.E."/>
            <person name="Pendleton A.L."/>
            <person name="Shaikh M.A."/>
            <person name="Suttiyut T."/>
            <person name="Ogas R."/>
            <person name="Tomko P."/>
            <person name="Gavelis G."/>
            <person name="Widhalm J.R."/>
            <person name="Wisecaver J.H."/>
        </authorList>
    </citation>
    <scope>NUCLEOTIDE SEQUENCE</scope>
    <source>
        <strain evidence="3">ECLA1</strain>
    </source>
</reference>
<dbReference type="Pfam" id="PF02023">
    <property type="entry name" value="SCAN"/>
    <property type="match status" value="1"/>
</dbReference>
<dbReference type="PANTHER" id="PTHR46888:SF1">
    <property type="entry name" value="RIBONUCLEASE H"/>
    <property type="match status" value="1"/>
</dbReference>
<dbReference type="PROSITE" id="PS50804">
    <property type="entry name" value="SCAN_BOX"/>
    <property type="match status" value="1"/>
</dbReference>
<dbReference type="PANTHER" id="PTHR46888">
    <property type="entry name" value="ZINC KNUCKLE DOMAINCONTAINING PROTEIN-RELATED"/>
    <property type="match status" value="1"/>
</dbReference>
<evidence type="ECO:0000313" key="4">
    <source>
        <dbReference type="Proteomes" id="UP001283361"/>
    </source>
</evidence>
<feature type="region of interest" description="Disordered" evidence="1">
    <location>
        <begin position="369"/>
        <end position="397"/>
    </location>
</feature>
<dbReference type="Gene3D" id="2.170.300.10">
    <property type="entry name" value="Tie2 ligand-binding domain superfamily"/>
    <property type="match status" value="1"/>
</dbReference>
<evidence type="ECO:0000313" key="3">
    <source>
        <dbReference type="EMBL" id="KAK3759019.1"/>
    </source>
</evidence>
<feature type="domain" description="SCAN box" evidence="2">
    <location>
        <begin position="281"/>
        <end position="355"/>
    </location>
</feature>
<dbReference type="AlphaFoldDB" id="A0AAE0YXC3"/>
<accession>A0AAE0YXC3</accession>
<organism evidence="3 4">
    <name type="scientific">Elysia crispata</name>
    <name type="common">lettuce slug</name>
    <dbReference type="NCBI Taxonomy" id="231223"/>
    <lineage>
        <taxon>Eukaryota</taxon>
        <taxon>Metazoa</taxon>
        <taxon>Spiralia</taxon>
        <taxon>Lophotrochozoa</taxon>
        <taxon>Mollusca</taxon>
        <taxon>Gastropoda</taxon>
        <taxon>Heterobranchia</taxon>
        <taxon>Euthyneura</taxon>
        <taxon>Panpulmonata</taxon>
        <taxon>Sacoglossa</taxon>
        <taxon>Placobranchoidea</taxon>
        <taxon>Plakobranchidae</taxon>
        <taxon>Elysia</taxon>
    </lineage>
</organism>
<dbReference type="Gene3D" id="1.10.4020.10">
    <property type="entry name" value="DNA breaking-rejoining enzymes"/>
    <property type="match status" value="1"/>
</dbReference>
<dbReference type="InterPro" id="IPR038269">
    <property type="entry name" value="SCAN_sf"/>
</dbReference>